<dbReference type="Proteomes" id="UP000523139">
    <property type="component" value="Unassembled WGS sequence"/>
</dbReference>
<dbReference type="InterPro" id="IPR017519">
    <property type="entry name" value="CHP03085"/>
</dbReference>
<evidence type="ECO:0000313" key="1">
    <source>
        <dbReference type="EMBL" id="NLS09478.1"/>
    </source>
</evidence>
<protein>
    <submittedName>
        <fullName evidence="1">TIGR03085 family protein</fullName>
    </submittedName>
</protein>
<dbReference type="EMBL" id="JABAHY010000003">
    <property type="protein sequence ID" value="NLS09478.1"/>
    <property type="molecule type" value="Genomic_DNA"/>
</dbReference>
<gene>
    <name evidence="1" type="ORF">HGQ17_05540</name>
</gene>
<evidence type="ECO:0000313" key="2">
    <source>
        <dbReference type="Proteomes" id="UP000523139"/>
    </source>
</evidence>
<organism evidence="1 2">
    <name type="scientific">Nesterenkonia sedimenti</name>
    <dbReference type="NCBI Taxonomy" id="1463632"/>
    <lineage>
        <taxon>Bacteria</taxon>
        <taxon>Bacillati</taxon>
        <taxon>Actinomycetota</taxon>
        <taxon>Actinomycetes</taxon>
        <taxon>Micrococcales</taxon>
        <taxon>Micrococcaceae</taxon>
        <taxon>Nesterenkonia</taxon>
    </lineage>
</organism>
<dbReference type="RefSeq" id="WP_168886971.1">
    <property type="nucleotide sequence ID" value="NZ_JABAHY010000003.1"/>
</dbReference>
<dbReference type="NCBIfam" id="TIGR03083">
    <property type="entry name" value="maleylpyruvate isomerase family mycothiol-dependent enzyme"/>
    <property type="match status" value="1"/>
</dbReference>
<dbReference type="NCBIfam" id="TIGR03085">
    <property type="entry name" value="TIGR03085 family metal-binding protein"/>
    <property type="match status" value="1"/>
</dbReference>
<sequence>MAHTAADERKALVEALRSVPEDAPTLCEGWAAKDLALHIVVRDSRPDLLAGERLPVVGARARAALRELERTDYQALIDRIAAGAPAWSPTRLQPVDNLTNTVEFYVHTEDVLRAQPDFTPDNRRTVSAEVQAQLWKQGTQALFLLGARSQRQRITFISSRHGAVTRGKPTDPLCVIQGAPEELVLWAFGRKSVAEVDINHH</sequence>
<accession>A0A7X8TJY4</accession>
<name>A0A7X8TJY4_9MICC</name>
<reference evidence="1 2" key="1">
    <citation type="submission" date="2020-04" db="EMBL/GenBank/DDBJ databases">
        <title>Nesterenkonia sp. nov., isolated from marine sediment.</title>
        <authorList>
            <person name="Zhang G."/>
        </authorList>
    </citation>
    <scope>NUCLEOTIDE SEQUENCE [LARGE SCALE GENOMIC DNA]</scope>
    <source>
        <strain evidence="1 2">MY13</strain>
    </source>
</reference>
<proteinExistence type="predicted"/>
<dbReference type="AlphaFoldDB" id="A0A7X8TJY4"/>
<comment type="caution">
    <text evidence="1">The sequence shown here is derived from an EMBL/GenBank/DDBJ whole genome shotgun (WGS) entry which is preliminary data.</text>
</comment>
<dbReference type="InterPro" id="IPR034660">
    <property type="entry name" value="DinB/YfiT-like"/>
</dbReference>
<keyword evidence="2" id="KW-1185">Reference proteome</keyword>
<dbReference type="InterPro" id="IPR017517">
    <property type="entry name" value="Maleyloyr_isom"/>
</dbReference>
<dbReference type="SUPFAM" id="SSF109854">
    <property type="entry name" value="DinB/YfiT-like putative metalloenzymes"/>
    <property type="match status" value="1"/>
</dbReference>